<reference evidence="1 2" key="1">
    <citation type="submission" date="2015-08" db="EMBL/GenBank/DDBJ databases">
        <authorList>
            <person name="Babu N.S."/>
            <person name="Beckwith C.J."/>
            <person name="Beseler K.G."/>
            <person name="Brison A."/>
            <person name="Carone J.V."/>
            <person name="Caskin T.P."/>
            <person name="Diamond M."/>
            <person name="Durham M.E."/>
            <person name="Foxe J.M."/>
            <person name="Go M."/>
            <person name="Henderson B.A."/>
            <person name="Jones I.B."/>
            <person name="McGettigan J.A."/>
            <person name="Micheletti S.J."/>
            <person name="Nasrallah M.E."/>
            <person name="Ortiz D."/>
            <person name="Piller C.R."/>
            <person name="Privatt S.R."/>
            <person name="Schneider S.L."/>
            <person name="Sharp S."/>
            <person name="Smith T.C."/>
            <person name="Stanton J.D."/>
            <person name="Ullery H.E."/>
            <person name="Wilson R.J."/>
            <person name="Serrano M.G."/>
            <person name="Buck G."/>
            <person name="Lee V."/>
            <person name="Wang Y."/>
            <person name="Carvalho R."/>
            <person name="Voegtly L."/>
            <person name="Shi R."/>
            <person name="Duckworth R."/>
            <person name="Johnson A."/>
            <person name="Loviza R."/>
            <person name="Walstead R."/>
            <person name="Shah Z."/>
            <person name="Kiflezghi M."/>
            <person name="Wade K."/>
            <person name="Ball S.L."/>
            <person name="Bradley K.W."/>
            <person name="Asai D.J."/>
            <person name="Bowman C.A."/>
            <person name="Russell D.A."/>
            <person name="Pope W.H."/>
            <person name="Jacobs-Sera D."/>
            <person name="Hendrix R.W."/>
            <person name="Hatfull G.F."/>
        </authorList>
    </citation>
    <scope>NUCLEOTIDE SEQUENCE [LARGE SCALE GENOMIC DNA]</scope>
    <source>
        <strain evidence="1 2">PUDD_83A45</strain>
    </source>
</reference>
<evidence type="ECO:0000313" key="1">
    <source>
        <dbReference type="EMBL" id="AKV58618.1"/>
    </source>
</evidence>
<dbReference type="AlphaFoldDB" id="A0A0K1RB45"/>
<dbReference type="PATRIC" id="fig|156976.3.peg.970"/>
<evidence type="ECO:0000313" key="2">
    <source>
        <dbReference type="Proteomes" id="UP000060016"/>
    </source>
</evidence>
<name>A0A0K1RB45_9CORY</name>
<keyword evidence="2" id="KW-1185">Reference proteome</keyword>
<sequence>MYTHRETVAFVADGEFKCMRDPLVTLVIAKNENSFRLEIRAGPAVIANPLHGVLLLCDGVHHTSGNELLLYETEEIVQASLPTRLSHNEFERRRFQHEENVLGVMMLHPSPCNRISTKFVEGALTVPVSSSIEHFRRYSEKANSKEGCLFTSVAEHGDMSHCFIRDHPTVRCLGVFTVHLVSEDFVIHVIAVGYKAVERTSDIDLQQGTNVGEFGFA</sequence>
<protein>
    <submittedName>
        <fullName evidence="1">Uncharacterized protein</fullName>
    </submittedName>
</protein>
<gene>
    <name evidence="1" type="ORF">AK829_04885</name>
</gene>
<organism evidence="1 2">
    <name type="scientific">Corynebacterium riegelii</name>
    <dbReference type="NCBI Taxonomy" id="156976"/>
    <lineage>
        <taxon>Bacteria</taxon>
        <taxon>Bacillati</taxon>
        <taxon>Actinomycetota</taxon>
        <taxon>Actinomycetes</taxon>
        <taxon>Mycobacteriales</taxon>
        <taxon>Corynebacteriaceae</taxon>
        <taxon>Corynebacterium</taxon>
    </lineage>
</organism>
<accession>A0A0K1RB45</accession>
<dbReference type="KEGG" id="crie:AK829_04885"/>
<dbReference type="EMBL" id="CP012342">
    <property type="protein sequence ID" value="AKV58618.1"/>
    <property type="molecule type" value="Genomic_DNA"/>
</dbReference>
<dbReference type="Proteomes" id="UP000060016">
    <property type="component" value="Chromosome"/>
</dbReference>
<proteinExistence type="predicted"/>